<gene>
    <name evidence="1" type="primary">ORF69723</name>
</gene>
<organism evidence="1">
    <name type="scientific">Arion vulgaris</name>
    <dbReference type="NCBI Taxonomy" id="1028688"/>
    <lineage>
        <taxon>Eukaryota</taxon>
        <taxon>Metazoa</taxon>
        <taxon>Spiralia</taxon>
        <taxon>Lophotrochozoa</taxon>
        <taxon>Mollusca</taxon>
        <taxon>Gastropoda</taxon>
        <taxon>Heterobranchia</taxon>
        <taxon>Euthyneura</taxon>
        <taxon>Panpulmonata</taxon>
        <taxon>Eupulmonata</taxon>
        <taxon>Stylommatophora</taxon>
        <taxon>Helicina</taxon>
        <taxon>Arionoidea</taxon>
        <taxon>Arionidae</taxon>
        <taxon>Arion</taxon>
    </lineage>
</organism>
<accession>A0A0B6ZLL8</accession>
<reference evidence="1" key="1">
    <citation type="submission" date="2014-12" db="EMBL/GenBank/DDBJ databases">
        <title>Insight into the proteome of Arion vulgaris.</title>
        <authorList>
            <person name="Aradska J."/>
            <person name="Bulat T."/>
            <person name="Smidak R."/>
            <person name="Sarate P."/>
            <person name="Gangsoo J."/>
            <person name="Sialana F."/>
            <person name="Bilban M."/>
            <person name="Lubec G."/>
        </authorList>
    </citation>
    <scope>NUCLEOTIDE SEQUENCE</scope>
    <source>
        <tissue evidence="1">Skin</tissue>
    </source>
</reference>
<dbReference type="EMBL" id="HACG01022437">
    <property type="protein sequence ID" value="CEK69302.1"/>
    <property type="molecule type" value="Transcribed_RNA"/>
</dbReference>
<protein>
    <submittedName>
        <fullName evidence="1">Uncharacterized protein</fullName>
    </submittedName>
</protein>
<name>A0A0B6ZLL8_9EUPU</name>
<evidence type="ECO:0000313" key="1">
    <source>
        <dbReference type="EMBL" id="CEK69302.1"/>
    </source>
</evidence>
<sequence>MDKYRNMDIQQSDYHEFAHINYNWKTTRFCLDHTANFVLVTDLIQNDLNKTNQAIARLQQIFHTGQSEVLGYMKCGIKLKSFKTWKSD</sequence>
<dbReference type="AlphaFoldDB" id="A0A0B6ZLL8"/>
<proteinExistence type="predicted"/>